<dbReference type="EMBL" id="JAEUAW010000016">
    <property type="protein sequence ID" value="MBW9095290.1"/>
    <property type="molecule type" value="Genomic_DNA"/>
</dbReference>
<feature type="transmembrane region" description="Helical" evidence="7">
    <location>
        <begin position="282"/>
        <end position="302"/>
    </location>
</feature>
<keyword evidence="9" id="KW-1185">Reference proteome</keyword>
<dbReference type="PANTHER" id="PTHR30106">
    <property type="entry name" value="INNER MEMBRANE PROTEIN YEIH-RELATED"/>
    <property type="match status" value="1"/>
</dbReference>
<comment type="similarity">
    <text evidence="2">Belongs to the UPF0324 family.</text>
</comment>
<comment type="subcellular location">
    <subcellularLocation>
        <location evidence="1">Cell membrane</location>
        <topology evidence="1">Multi-pass membrane protein</topology>
    </subcellularLocation>
</comment>
<evidence type="ECO:0000256" key="7">
    <source>
        <dbReference type="SAM" id="Phobius"/>
    </source>
</evidence>
<feature type="transmembrane region" description="Helical" evidence="7">
    <location>
        <begin position="314"/>
        <end position="335"/>
    </location>
</feature>
<name>A0ABS7HSR1_9MICO</name>
<feature type="transmembrane region" description="Helical" evidence="7">
    <location>
        <begin position="154"/>
        <end position="174"/>
    </location>
</feature>
<dbReference type="Pfam" id="PF03601">
    <property type="entry name" value="Cons_hypoth698"/>
    <property type="match status" value="1"/>
</dbReference>
<keyword evidence="5 7" id="KW-1133">Transmembrane helix</keyword>
<sequence length="340" mass="33984">MFRPSPLAHRTAQLLPGVALCLAIGGVSLAIGAAAPVVGTALPAIALGVAVAAFRRPGARTGPGIAFSGKWLLQAAVVLLGAHLSLQDVLAVGAESLPVMLSTLTVCLVAAWGLGRALRIDGRLRTLIGVGTGVCGASAIAAVAPVIAATSGEIAYAVSTIFVFNIAAAVAFPLLGHALGLDAHAFGLLAGTAINDTSSVVAAATTFGAGALGFAVVVKLVRTLMIVPICVGLALRQPGSRRRELMRHPWRIVTLVPWFIVGFVVMTLANSAGLIAGPVRDTLLALSGILIAAALAGIGLSTDLGAIRRAGWRPLALGGVLSVLVTATAVGALALTGQLA</sequence>
<dbReference type="PANTHER" id="PTHR30106:SF1">
    <property type="entry name" value="UPF0324 MEMBRANE PROTEIN FN0533"/>
    <property type="match status" value="1"/>
</dbReference>
<evidence type="ECO:0000313" key="9">
    <source>
        <dbReference type="Proteomes" id="UP001196843"/>
    </source>
</evidence>
<reference evidence="8 9" key="1">
    <citation type="journal article" date="2021" name="MBio">
        <title>Poor Competitiveness of Bradyrhizobium in Pigeon Pea Root Colonization in Indian Soils.</title>
        <authorList>
            <person name="Chalasani D."/>
            <person name="Basu A."/>
            <person name="Pullabhotla S.V.S.R.N."/>
            <person name="Jorrin B."/>
            <person name="Neal A.L."/>
            <person name="Poole P.S."/>
            <person name="Podile A.R."/>
            <person name="Tkacz A."/>
        </authorList>
    </citation>
    <scope>NUCLEOTIDE SEQUENCE [LARGE SCALE GENOMIC DNA]</scope>
    <source>
        <strain evidence="8 9">HU14</strain>
    </source>
</reference>
<evidence type="ECO:0000256" key="4">
    <source>
        <dbReference type="ARBA" id="ARBA00022692"/>
    </source>
</evidence>
<feature type="transmembrane region" description="Helical" evidence="7">
    <location>
        <begin position="37"/>
        <end position="54"/>
    </location>
</feature>
<feature type="transmembrane region" description="Helical" evidence="7">
    <location>
        <begin position="255"/>
        <end position="276"/>
    </location>
</feature>
<accession>A0ABS7HSR1</accession>
<evidence type="ECO:0000256" key="6">
    <source>
        <dbReference type="ARBA" id="ARBA00023136"/>
    </source>
</evidence>
<evidence type="ECO:0000313" key="8">
    <source>
        <dbReference type="EMBL" id="MBW9095290.1"/>
    </source>
</evidence>
<evidence type="ECO:0000256" key="1">
    <source>
        <dbReference type="ARBA" id="ARBA00004651"/>
    </source>
</evidence>
<dbReference type="Proteomes" id="UP001196843">
    <property type="component" value="Unassembled WGS sequence"/>
</dbReference>
<gene>
    <name evidence="8" type="ORF">JNB62_16530</name>
</gene>
<protein>
    <submittedName>
        <fullName evidence="8">Sulfate exporter family transporter</fullName>
    </submittedName>
</protein>
<keyword evidence="4 7" id="KW-0812">Transmembrane</keyword>
<evidence type="ECO:0000256" key="5">
    <source>
        <dbReference type="ARBA" id="ARBA00022989"/>
    </source>
</evidence>
<evidence type="ECO:0000256" key="3">
    <source>
        <dbReference type="ARBA" id="ARBA00022475"/>
    </source>
</evidence>
<dbReference type="RefSeq" id="WP_220301998.1">
    <property type="nucleotide sequence ID" value="NZ_JAEUAW010000016.1"/>
</dbReference>
<feature type="transmembrane region" description="Helical" evidence="7">
    <location>
        <begin position="211"/>
        <end position="235"/>
    </location>
</feature>
<organism evidence="8 9">
    <name type="scientific">Microbacterium jejuense</name>
    <dbReference type="NCBI Taxonomy" id="1263637"/>
    <lineage>
        <taxon>Bacteria</taxon>
        <taxon>Bacillati</taxon>
        <taxon>Actinomycetota</taxon>
        <taxon>Actinomycetes</taxon>
        <taxon>Micrococcales</taxon>
        <taxon>Microbacteriaceae</taxon>
        <taxon>Microbacterium</taxon>
    </lineage>
</organism>
<dbReference type="InterPro" id="IPR018383">
    <property type="entry name" value="UPF0324_pro"/>
</dbReference>
<evidence type="ECO:0000256" key="2">
    <source>
        <dbReference type="ARBA" id="ARBA00007977"/>
    </source>
</evidence>
<feature type="transmembrane region" description="Helical" evidence="7">
    <location>
        <begin position="186"/>
        <end position="205"/>
    </location>
</feature>
<feature type="transmembrane region" description="Helical" evidence="7">
    <location>
        <begin position="97"/>
        <end position="115"/>
    </location>
</feature>
<proteinExistence type="inferred from homology"/>
<comment type="caution">
    <text evidence="8">The sequence shown here is derived from an EMBL/GenBank/DDBJ whole genome shotgun (WGS) entry which is preliminary data.</text>
</comment>
<keyword evidence="6 7" id="KW-0472">Membrane</keyword>
<feature type="transmembrane region" description="Helical" evidence="7">
    <location>
        <begin position="127"/>
        <end position="148"/>
    </location>
</feature>
<keyword evidence="3" id="KW-1003">Cell membrane</keyword>
<feature type="transmembrane region" description="Helical" evidence="7">
    <location>
        <begin position="66"/>
        <end position="85"/>
    </location>
</feature>